<protein>
    <submittedName>
        <fullName evidence="1">Uncharacterized protein</fullName>
    </submittedName>
</protein>
<dbReference type="Proteomes" id="UP001287356">
    <property type="component" value="Unassembled WGS sequence"/>
</dbReference>
<dbReference type="EMBL" id="JAULSN010000002">
    <property type="protein sequence ID" value="KAK3378681.1"/>
    <property type="molecule type" value="Genomic_DNA"/>
</dbReference>
<reference evidence="1" key="1">
    <citation type="journal article" date="2023" name="Mol. Phylogenet. Evol.">
        <title>Genome-scale phylogeny and comparative genomics of the fungal order Sordariales.</title>
        <authorList>
            <person name="Hensen N."/>
            <person name="Bonometti L."/>
            <person name="Westerberg I."/>
            <person name="Brannstrom I.O."/>
            <person name="Guillou S."/>
            <person name="Cros-Aarteil S."/>
            <person name="Calhoun S."/>
            <person name="Haridas S."/>
            <person name="Kuo A."/>
            <person name="Mondo S."/>
            <person name="Pangilinan J."/>
            <person name="Riley R."/>
            <person name="LaButti K."/>
            <person name="Andreopoulos B."/>
            <person name="Lipzen A."/>
            <person name="Chen C."/>
            <person name="Yan M."/>
            <person name="Daum C."/>
            <person name="Ng V."/>
            <person name="Clum A."/>
            <person name="Steindorff A."/>
            <person name="Ohm R.A."/>
            <person name="Martin F."/>
            <person name="Silar P."/>
            <person name="Natvig D.O."/>
            <person name="Lalanne C."/>
            <person name="Gautier V."/>
            <person name="Ament-Velasquez S.L."/>
            <person name="Kruys A."/>
            <person name="Hutchinson M.I."/>
            <person name="Powell A.J."/>
            <person name="Barry K."/>
            <person name="Miller A.N."/>
            <person name="Grigoriev I.V."/>
            <person name="Debuchy R."/>
            <person name="Gladieux P."/>
            <person name="Hiltunen Thoren M."/>
            <person name="Johannesson H."/>
        </authorList>
    </citation>
    <scope>NUCLEOTIDE SEQUENCE</scope>
    <source>
        <strain evidence="1">CBS 958.72</strain>
    </source>
</reference>
<comment type="caution">
    <text evidence="1">The sequence shown here is derived from an EMBL/GenBank/DDBJ whole genome shotgun (WGS) entry which is preliminary data.</text>
</comment>
<reference evidence="1" key="2">
    <citation type="submission" date="2023-06" db="EMBL/GenBank/DDBJ databases">
        <authorList>
            <consortium name="Lawrence Berkeley National Laboratory"/>
            <person name="Haridas S."/>
            <person name="Hensen N."/>
            <person name="Bonometti L."/>
            <person name="Westerberg I."/>
            <person name="Brannstrom I.O."/>
            <person name="Guillou S."/>
            <person name="Cros-Aarteil S."/>
            <person name="Calhoun S."/>
            <person name="Kuo A."/>
            <person name="Mondo S."/>
            <person name="Pangilinan J."/>
            <person name="Riley R."/>
            <person name="Labutti K."/>
            <person name="Andreopoulos B."/>
            <person name="Lipzen A."/>
            <person name="Chen C."/>
            <person name="Yanf M."/>
            <person name="Daum C."/>
            <person name="Ng V."/>
            <person name="Clum A."/>
            <person name="Steindorff A."/>
            <person name="Ohm R."/>
            <person name="Martin F."/>
            <person name="Silar P."/>
            <person name="Natvig D."/>
            <person name="Lalanne C."/>
            <person name="Gautier V."/>
            <person name="Ament-Velasquez S.L."/>
            <person name="Kruys A."/>
            <person name="Hutchinson M.I."/>
            <person name="Powell A.J."/>
            <person name="Barry K."/>
            <person name="Miller A.N."/>
            <person name="Grigoriev I.V."/>
            <person name="Debuchy R."/>
            <person name="Gladieux P."/>
            <person name="Thoren M.H."/>
            <person name="Johannesson H."/>
        </authorList>
    </citation>
    <scope>NUCLEOTIDE SEQUENCE</scope>
    <source>
        <strain evidence="1">CBS 958.72</strain>
    </source>
</reference>
<evidence type="ECO:0000313" key="2">
    <source>
        <dbReference type="Proteomes" id="UP001287356"/>
    </source>
</evidence>
<name>A0AAE0KL81_9PEZI</name>
<evidence type="ECO:0000313" key="1">
    <source>
        <dbReference type="EMBL" id="KAK3378681.1"/>
    </source>
</evidence>
<accession>A0AAE0KL81</accession>
<organism evidence="1 2">
    <name type="scientific">Lasiosphaeria ovina</name>
    <dbReference type="NCBI Taxonomy" id="92902"/>
    <lineage>
        <taxon>Eukaryota</taxon>
        <taxon>Fungi</taxon>
        <taxon>Dikarya</taxon>
        <taxon>Ascomycota</taxon>
        <taxon>Pezizomycotina</taxon>
        <taxon>Sordariomycetes</taxon>
        <taxon>Sordariomycetidae</taxon>
        <taxon>Sordariales</taxon>
        <taxon>Lasiosphaeriaceae</taxon>
        <taxon>Lasiosphaeria</taxon>
    </lineage>
</organism>
<gene>
    <name evidence="1" type="ORF">B0T24DRAFT_646562</name>
</gene>
<keyword evidence="2" id="KW-1185">Reference proteome</keyword>
<proteinExistence type="predicted"/>
<dbReference type="AlphaFoldDB" id="A0AAE0KL81"/>
<sequence>MTPHNGDEIPIVPSSSSWKSLVSRSIQAWTSLVRDPGVLHQGILQRFNTLDEFLSDGSGFMFWFFQRREAFLSQKTLAKWSPDRLDDYMLLPAASGFVKRTDCFFISHFWHTKDDPDPDGHFLRLFQQCLGPQTWSYVWVDWTCAPQHPRSPPEELYFLRTLNSMSGIIRNSGFMWFYPPFEPRLWILYEIAEYTLTCEGGMQEVTPDNEQFIGHVQEMVRSGVRATLDRHGYRCTFDRDKQFLMCWLEVIVLMKDLHLHIDDVRNVLDNLTWHPVATIYRNAIDGRLIQLDRYEGTLILGEESHSFTPFPDWRLDAMNTRRSPGVTSETEKAKK</sequence>